<reference evidence="1 2" key="1">
    <citation type="submission" date="2023-07" db="EMBL/GenBank/DDBJ databases">
        <title>Genomic Encyclopedia of Type Strains, Phase IV (KMG-IV): sequencing the most valuable type-strain genomes for metagenomic binning, comparative biology and taxonomic classification.</title>
        <authorList>
            <person name="Goeker M."/>
        </authorList>
    </citation>
    <scope>NUCLEOTIDE SEQUENCE [LARGE SCALE GENOMIC DNA]</scope>
    <source>
        <strain evidence="1 2">DSM 22170</strain>
    </source>
</reference>
<dbReference type="Proteomes" id="UP001185028">
    <property type="component" value="Unassembled WGS sequence"/>
</dbReference>
<organism evidence="1 2">
    <name type="scientific">Paenibacillus hunanensis</name>
    <dbReference type="NCBI Taxonomy" id="539262"/>
    <lineage>
        <taxon>Bacteria</taxon>
        <taxon>Bacillati</taxon>
        <taxon>Bacillota</taxon>
        <taxon>Bacilli</taxon>
        <taxon>Bacillales</taxon>
        <taxon>Paenibacillaceae</taxon>
        <taxon>Paenibacillus</taxon>
    </lineage>
</organism>
<sequence>MKTSLRNITVHDQKFVYWYTSGACFTLNLSVKGDKNSTITLLFQAISPPEKPYTFWAFYDIVAQQNETEVILHVARPKHIAEILTYLLDQRRELWLKGKPQIIESGWGILEEMGYADPKPVWVTEW</sequence>
<evidence type="ECO:0000313" key="2">
    <source>
        <dbReference type="Proteomes" id="UP001185028"/>
    </source>
</evidence>
<name>A0ABU1J2Q5_9BACL</name>
<keyword evidence="2" id="KW-1185">Reference proteome</keyword>
<protein>
    <submittedName>
        <fullName evidence="1">Uncharacterized protein</fullName>
    </submittedName>
</protein>
<accession>A0ABU1J2Q5</accession>
<gene>
    <name evidence="1" type="ORF">JOC58_003708</name>
</gene>
<comment type="caution">
    <text evidence="1">The sequence shown here is derived from an EMBL/GenBank/DDBJ whole genome shotgun (WGS) entry which is preliminary data.</text>
</comment>
<evidence type="ECO:0000313" key="1">
    <source>
        <dbReference type="EMBL" id="MDR6245792.1"/>
    </source>
</evidence>
<proteinExistence type="predicted"/>
<dbReference type="EMBL" id="JAVDQH010000018">
    <property type="protein sequence ID" value="MDR6245792.1"/>
    <property type="molecule type" value="Genomic_DNA"/>
</dbReference>
<dbReference type="RefSeq" id="WP_188776029.1">
    <property type="nucleotide sequence ID" value="NZ_BMMB01000005.1"/>
</dbReference>